<dbReference type="InterPro" id="IPR006140">
    <property type="entry name" value="D-isomer_DH_NAD-bd"/>
</dbReference>
<dbReference type="EMBL" id="AP024086">
    <property type="protein sequence ID" value="BCL59555.1"/>
    <property type="molecule type" value="Genomic_DNA"/>
</dbReference>
<dbReference type="InterPro" id="IPR029753">
    <property type="entry name" value="D-isomer_DH_CS"/>
</dbReference>
<dbReference type="InterPro" id="IPR006139">
    <property type="entry name" value="D-isomer_2_OHA_DH_cat_dom"/>
</dbReference>
<evidence type="ECO:0000256" key="1">
    <source>
        <dbReference type="ARBA" id="ARBA00005854"/>
    </source>
</evidence>
<keyword evidence="3" id="KW-0520">NAD</keyword>
<dbReference type="CDD" id="cd12162">
    <property type="entry name" value="2-Hacid_dh_4"/>
    <property type="match status" value="1"/>
</dbReference>
<dbReference type="Pfam" id="PF00389">
    <property type="entry name" value="2-Hacid_dh"/>
    <property type="match status" value="1"/>
</dbReference>
<protein>
    <submittedName>
        <fullName evidence="7">Glycerate dehydrogenase</fullName>
    </submittedName>
</protein>
<keyword evidence="2 4" id="KW-0560">Oxidoreductase</keyword>
<dbReference type="GO" id="GO:0016616">
    <property type="term" value="F:oxidoreductase activity, acting on the CH-OH group of donors, NAD or NADP as acceptor"/>
    <property type="evidence" value="ECO:0007669"/>
    <property type="project" value="InterPro"/>
</dbReference>
<evidence type="ECO:0000313" key="7">
    <source>
        <dbReference type="EMBL" id="BCL59555.1"/>
    </source>
</evidence>
<feature type="domain" description="D-isomer specific 2-hydroxyacid dehydrogenase catalytic" evidence="5">
    <location>
        <begin position="17"/>
        <end position="311"/>
    </location>
</feature>
<dbReference type="PROSITE" id="PS00671">
    <property type="entry name" value="D_2_HYDROXYACID_DH_3"/>
    <property type="match status" value="1"/>
</dbReference>
<keyword evidence="8" id="KW-1185">Reference proteome</keyword>
<gene>
    <name evidence="7" type="primary">hprA</name>
    <name evidence="7" type="ORF">DGMP_02480</name>
</gene>
<dbReference type="AlphaFoldDB" id="A0A8D5JMY8"/>
<dbReference type="PANTHER" id="PTHR43761:SF1">
    <property type="entry name" value="D-ISOMER SPECIFIC 2-HYDROXYACID DEHYDROGENASE CATALYTIC DOMAIN-CONTAINING PROTEIN-RELATED"/>
    <property type="match status" value="1"/>
</dbReference>
<evidence type="ECO:0000259" key="5">
    <source>
        <dbReference type="Pfam" id="PF00389"/>
    </source>
</evidence>
<evidence type="ECO:0000313" key="8">
    <source>
        <dbReference type="Proteomes" id="UP000826725"/>
    </source>
</evidence>
<comment type="similarity">
    <text evidence="1 4">Belongs to the D-isomer specific 2-hydroxyacid dehydrogenase family.</text>
</comment>
<dbReference type="InterPro" id="IPR050418">
    <property type="entry name" value="D-iso_2-hydroxyacid_DH_PdxB"/>
</dbReference>
<evidence type="ECO:0000256" key="4">
    <source>
        <dbReference type="RuleBase" id="RU003719"/>
    </source>
</evidence>
<dbReference type="Proteomes" id="UP000826725">
    <property type="component" value="Chromosome"/>
</dbReference>
<dbReference type="PANTHER" id="PTHR43761">
    <property type="entry name" value="D-ISOMER SPECIFIC 2-HYDROXYACID DEHYDROGENASE FAMILY PROTEIN (AFU_ORTHOLOGUE AFUA_1G13630)"/>
    <property type="match status" value="1"/>
</dbReference>
<dbReference type="KEGG" id="dbk:DGMP_02480"/>
<reference evidence="7" key="1">
    <citation type="submission" date="2020-09" db="EMBL/GenBank/DDBJ databases">
        <title>Desulfogranum mesoprofundum gen. nov., sp. nov., a novel mesophilic, sulfate-reducing chemolithoautotroph isolated from a deep-sea hydrothermal vent chimney in the Suiyo Seamount.</title>
        <authorList>
            <person name="Hashimoto Y."/>
            <person name="Nakagawa S."/>
        </authorList>
    </citation>
    <scope>NUCLEOTIDE SEQUENCE</scope>
    <source>
        <strain evidence="7">KT2</strain>
    </source>
</reference>
<evidence type="ECO:0000256" key="3">
    <source>
        <dbReference type="ARBA" id="ARBA00023027"/>
    </source>
</evidence>
<name>A0A8D5JMY8_9BACT</name>
<sequence length="313" mass="34713">MKTVFLDTEGLNDLSFEALREECSSFRQYSQTPPEKVIERIKDTELIILNKVKINRKHLQHCPSLKLICLVATGTDVVDLQAAKQHNITVCNCQAYGTDSVAQHVFASLLALFTNLLSYERSVRKGSWQKASQFCYLDYPITELRGKTMGIIGYGNNGRRVAELARAFGMRVEIGRRPGSSDSARPTLRELAPALDVLTLHCPLTPETRNLVNDEILALMKPTAFLINTARGGIVDEEALLASLKNGKLAGAATDVLTVEPPVHSNPLIDAQLPNLIITPHVAWASREAREEIIHQTLENIKNFKNGHPIRTV</sequence>
<evidence type="ECO:0000256" key="2">
    <source>
        <dbReference type="ARBA" id="ARBA00023002"/>
    </source>
</evidence>
<dbReference type="GO" id="GO:0051287">
    <property type="term" value="F:NAD binding"/>
    <property type="evidence" value="ECO:0007669"/>
    <property type="project" value="InterPro"/>
</dbReference>
<accession>A0A8D5JMY8</accession>
<feature type="domain" description="D-isomer specific 2-hydroxyacid dehydrogenase NAD-binding" evidence="6">
    <location>
        <begin position="107"/>
        <end position="283"/>
    </location>
</feature>
<proteinExistence type="inferred from homology"/>
<organism evidence="7 8">
    <name type="scientific">Desulfomarina profundi</name>
    <dbReference type="NCBI Taxonomy" id="2772557"/>
    <lineage>
        <taxon>Bacteria</taxon>
        <taxon>Pseudomonadati</taxon>
        <taxon>Thermodesulfobacteriota</taxon>
        <taxon>Desulfobulbia</taxon>
        <taxon>Desulfobulbales</taxon>
        <taxon>Desulfobulbaceae</taxon>
        <taxon>Desulfomarina</taxon>
    </lineage>
</organism>
<dbReference type="RefSeq" id="WP_228855768.1">
    <property type="nucleotide sequence ID" value="NZ_AP024086.1"/>
</dbReference>
<evidence type="ECO:0000259" key="6">
    <source>
        <dbReference type="Pfam" id="PF02826"/>
    </source>
</evidence>
<dbReference type="Pfam" id="PF02826">
    <property type="entry name" value="2-Hacid_dh_C"/>
    <property type="match status" value="1"/>
</dbReference>